<feature type="compositionally biased region" description="Basic residues" evidence="1">
    <location>
        <begin position="14"/>
        <end position="25"/>
    </location>
</feature>
<sequence length="135" mass="14847">RKGRKEETWNCKQLKSKPVKEKSRKPAPTPKPKVTKAKPAKPSHAKHSKLGKVLKTLKGTSSFQLIDEDEPIQPEPKPEHQGADTDKINSGGDTKILHIDEEQGKDVDNQVKLEEKTAKVDQGQAGSNPGKTPKS</sequence>
<evidence type="ECO:0000256" key="1">
    <source>
        <dbReference type="SAM" id="MobiDB-lite"/>
    </source>
</evidence>
<dbReference type="AlphaFoldDB" id="A0A699KRS9"/>
<feature type="compositionally biased region" description="Basic and acidic residues" evidence="1">
    <location>
        <begin position="95"/>
        <end position="119"/>
    </location>
</feature>
<reference evidence="2" key="1">
    <citation type="journal article" date="2019" name="Sci. Rep.">
        <title>Draft genome of Tanacetum cinerariifolium, the natural source of mosquito coil.</title>
        <authorList>
            <person name="Yamashiro T."/>
            <person name="Shiraishi A."/>
            <person name="Satake H."/>
            <person name="Nakayama K."/>
        </authorList>
    </citation>
    <scope>NUCLEOTIDE SEQUENCE</scope>
</reference>
<organism evidence="2">
    <name type="scientific">Tanacetum cinerariifolium</name>
    <name type="common">Dalmatian daisy</name>
    <name type="synonym">Chrysanthemum cinerariifolium</name>
    <dbReference type="NCBI Taxonomy" id="118510"/>
    <lineage>
        <taxon>Eukaryota</taxon>
        <taxon>Viridiplantae</taxon>
        <taxon>Streptophyta</taxon>
        <taxon>Embryophyta</taxon>
        <taxon>Tracheophyta</taxon>
        <taxon>Spermatophyta</taxon>
        <taxon>Magnoliopsida</taxon>
        <taxon>eudicotyledons</taxon>
        <taxon>Gunneridae</taxon>
        <taxon>Pentapetalae</taxon>
        <taxon>asterids</taxon>
        <taxon>campanulids</taxon>
        <taxon>Asterales</taxon>
        <taxon>Asteraceae</taxon>
        <taxon>Asteroideae</taxon>
        <taxon>Anthemideae</taxon>
        <taxon>Anthemidinae</taxon>
        <taxon>Tanacetum</taxon>
    </lineage>
</organism>
<proteinExistence type="predicted"/>
<comment type="caution">
    <text evidence="2">The sequence shown here is derived from an EMBL/GenBank/DDBJ whole genome shotgun (WGS) entry which is preliminary data.</text>
</comment>
<protein>
    <submittedName>
        <fullName evidence="2">Uncharacterized protein</fullName>
    </submittedName>
</protein>
<accession>A0A699KRS9</accession>
<dbReference type="EMBL" id="BKCJ010548108">
    <property type="protein sequence ID" value="GFB08205.1"/>
    <property type="molecule type" value="Genomic_DNA"/>
</dbReference>
<gene>
    <name evidence="2" type="ORF">Tci_680176</name>
</gene>
<feature type="region of interest" description="Disordered" evidence="1">
    <location>
        <begin position="1"/>
        <end position="135"/>
    </location>
</feature>
<feature type="compositionally biased region" description="Polar residues" evidence="1">
    <location>
        <begin position="124"/>
        <end position="135"/>
    </location>
</feature>
<evidence type="ECO:0000313" key="2">
    <source>
        <dbReference type="EMBL" id="GFB08205.1"/>
    </source>
</evidence>
<feature type="compositionally biased region" description="Basic residues" evidence="1">
    <location>
        <begin position="33"/>
        <end position="52"/>
    </location>
</feature>
<feature type="compositionally biased region" description="Basic and acidic residues" evidence="1">
    <location>
        <begin position="76"/>
        <end position="87"/>
    </location>
</feature>
<name>A0A699KRS9_TANCI</name>
<feature type="non-terminal residue" evidence="2">
    <location>
        <position position="1"/>
    </location>
</feature>